<dbReference type="InParanoid" id="A0A0Q9W924"/>
<proteinExistence type="predicted"/>
<evidence type="ECO:0000313" key="3">
    <source>
        <dbReference type="Proteomes" id="UP000008792"/>
    </source>
</evidence>
<accession>A0A0Q9W924</accession>
<dbReference type="Pfam" id="PF03372">
    <property type="entry name" value="Exo_endo_phos"/>
    <property type="match status" value="1"/>
</dbReference>
<evidence type="ECO:0000313" key="2">
    <source>
        <dbReference type="EMBL" id="KRF81244.1"/>
    </source>
</evidence>
<dbReference type="Proteomes" id="UP000008792">
    <property type="component" value="Unassembled WGS sequence"/>
</dbReference>
<dbReference type="PANTHER" id="PTHR33273:SF4">
    <property type="entry name" value="ENDONUCLEASE_EXONUCLEASE_PHOSPHATASE DOMAIN-CONTAINING PROTEIN"/>
    <property type="match status" value="1"/>
</dbReference>
<dbReference type="AlphaFoldDB" id="A0A0Q9W924"/>
<name>A0A0Q9W924_DROVI</name>
<reference evidence="2 3" key="1">
    <citation type="journal article" date="2007" name="Nature">
        <title>Evolution of genes and genomes on the Drosophila phylogeny.</title>
        <authorList>
            <consortium name="Drosophila 12 Genomes Consortium"/>
            <person name="Clark A.G."/>
            <person name="Eisen M.B."/>
            <person name="Smith D.R."/>
            <person name="Bergman C.M."/>
            <person name="Oliver B."/>
            <person name="Markow T.A."/>
            <person name="Kaufman T.C."/>
            <person name="Kellis M."/>
            <person name="Gelbart W."/>
            <person name="Iyer V.N."/>
            <person name="Pollard D.A."/>
            <person name="Sackton T.B."/>
            <person name="Larracuente A.M."/>
            <person name="Singh N.D."/>
            <person name="Abad J.P."/>
            <person name="Abt D.N."/>
            <person name="Adryan B."/>
            <person name="Aguade M."/>
            <person name="Akashi H."/>
            <person name="Anderson W.W."/>
            <person name="Aquadro C.F."/>
            <person name="Ardell D.H."/>
            <person name="Arguello R."/>
            <person name="Artieri C.G."/>
            <person name="Barbash D.A."/>
            <person name="Barker D."/>
            <person name="Barsanti P."/>
            <person name="Batterham P."/>
            <person name="Batzoglou S."/>
            <person name="Begun D."/>
            <person name="Bhutkar A."/>
            <person name="Blanco E."/>
            <person name="Bosak S.A."/>
            <person name="Bradley R.K."/>
            <person name="Brand A.D."/>
            <person name="Brent M.R."/>
            <person name="Brooks A.N."/>
            <person name="Brown R.H."/>
            <person name="Butlin R.K."/>
            <person name="Caggese C."/>
            <person name="Calvi B.R."/>
            <person name="Bernardo de Carvalho A."/>
            <person name="Caspi A."/>
            <person name="Castrezana S."/>
            <person name="Celniker S.E."/>
            <person name="Chang J.L."/>
            <person name="Chapple C."/>
            <person name="Chatterji S."/>
            <person name="Chinwalla A."/>
            <person name="Civetta A."/>
            <person name="Clifton S.W."/>
            <person name="Comeron J.M."/>
            <person name="Costello J.C."/>
            <person name="Coyne J.A."/>
            <person name="Daub J."/>
            <person name="David R.G."/>
            <person name="Delcher A.L."/>
            <person name="Delehaunty K."/>
            <person name="Do C.B."/>
            <person name="Ebling H."/>
            <person name="Edwards K."/>
            <person name="Eickbush T."/>
            <person name="Evans J.D."/>
            <person name="Filipski A."/>
            <person name="Findeiss S."/>
            <person name="Freyhult E."/>
            <person name="Fulton L."/>
            <person name="Fulton R."/>
            <person name="Garcia A.C."/>
            <person name="Gardiner A."/>
            <person name="Garfield D.A."/>
            <person name="Garvin B.E."/>
            <person name="Gibson G."/>
            <person name="Gilbert D."/>
            <person name="Gnerre S."/>
            <person name="Godfrey J."/>
            <person name="Good R."/>
            <person name="Gotea V."/>
            <person name="Gravely B."/>
            <person name="Greenberg A.J."/>
            <person name="Griffiths-Jones S."/>
            <person name="Gross S."/>
            <person name="Guigo R."/>
            <person name="Gustafson E.A."/>
            <person name="Haerty W."/>
            <person name="Hahn M.W."/>
            <person name="Halligan D.L."/>
            <person name="Halpern A.L."/>
            <person name="Halter G.M."/>
            <person name="Han M.V."/>
            <person name="Heger A."/>
            <person name="Hillier L."/>
            <person name="Hinrichs A.S."/>
            <person name="Holmes I."/>
            <person name="Hoskins R.A."/>
            <person name="Hubisz M.J."/>
            <person name="Hultmark D."/>
            <person name="Huntley M.A."/>
            <person name="Jaffe D.B."/>
            <person name="Jagadeeshan S."/>
            <person name="Jeck W.R."/>
            <person name="Johnson J."/>
            <person name="Jones C.D."/>
            <person name="Jordan W.C."/>
            <person name="Karpen G.H."/>
            <person name="Kataoka E."/>
            <person name="Keightley P.D."/>
            <person name="Kheradpour P."/>
            <person name="Kirkness E.F."/>
            <person name="Koerich L.B."/>
            <person name="Kristiansen K."/>
            <person name="Kudrna D."/>
            <person name="Kulathinal R.J."/>
            <person name="Kumar S."/>
            <person name="Kwok R."/>
            <person name="Lander E."/>
            <person name="Langley C.H."/>
            <person name="Lapoint R."/>
            <person name="Lazzaro B.P."/>
            <person name="Lee S.J."/>
            <person name="Levesque L."/>
            <person name="Li R."/>
            <person name="Lin C.F."/>
            <person name="Lin M.F."/>
            <person name="Lindblad-Toh K."/>
            <person name="Llopart A."/>
            <person name="Long M."/>
            <person name="Low L."/>
            <person name="Lozovsky E."/>
            <person name="Lu J."/>
            <person name="Luo M."/>
            <person name="Machado C.A."/>
            <person name="Makalowski W."/>
            <person name="Marzo M."/>
            <person name="Matsuda M."/>
            <person name="Matzkin L."/>
            <person name="McAllister B."/>
            <person name="McBride C.S."/>
            <person name="McKernan B."/>
            <person name="McKernan K."/>
            <person name="Mendez-Lago M."/>
            <person name="Minx P."/>
            <person name="Mollenhauer M.U."/>
            <person name="Montooth K."/>
            <person name="Mount S.M."/>
            <person name="Mu X."/>
            <person name="Myers E."/>
            <person name="Negre B."/>
            <person name="Newfeld S."/>
            <person name="Nielsen R."/>
            <person name="Noor M.A."/>
            <person name="O'Grady P."/>
            <person name="Pachter L."/>
            <person name="Papaceit M."/>
            <person name="Parisi M.J."/>
            <person name="Parisi M."/>
            <person name="Parts L."/>
            <person name="Pedersen J.S."/>
            <person name="Pesole G."/>
            <person name="Phillippy A.M."/>
            <person name="Ponting C.P."/>
            <person name="Pop M."/>
            <person name="Porcelli D."/>
            <person name="Powell J.R."/>
            <person name="Prohaska S."/>
            <person name="Pruitt K."/>
            <person name="Puig M."/>
            <person name="Quesneville H."/>
            <person name="Ram K.R."/>
            <person name="Rand D."/>
            <person name="Rasmussen M.D."/>
            <person name="Reed L.K."/>
            <person name="Reenan R."/>
            <person name="Reily A."/>
            <person name="Remington K.A."/>
            <person name="Rieger T.T."/>
            <person name="Ritchie M.G."/>
            <person name="Robin C."/>
            <person name="Rogers Y.H."/>
            <person name="Rohde C."/>
            <person name="Rozas J."/>
            <person name="Rubenfield M.J."/>
            <person name="Ruiz A."/>
            <person name="Russo S."/>
            <person name="Salzberg S.L."/>
            <person name="Sanchez-Gracia A."/>
            <person name="Saranga D.J."/>
            <person name="Sato H."/>
            <person name="Schaeffer S.W."/>
            <person name="Schatz M.C."/>
            <person name="Schlenke T."/>
            <person name="Schwartz R."/>
            <person name="Segarra C."/>
            <person name="Singh R.S."/>
            <person name="Sirot L."/>
            <person name="Sirota M."/>
            <person name="Sisneros N.B."/>
            <person name="Smith C.D."/>
            <person name="Smith T.F."/>
            <person name="Spieth J."/>
            <person name="Stage D.E."/>
            <person name="Stark A."/>
            <person name="Stephan W."/>
            <person name="Strausberg R.L."/>
            <person name="Strempel S."/>
            <person name="Sturgill D."/>
            <person name="Sutton G."/>
            <person name="Sutton G.G."/>
            <person name="Tao W."/>
            <person name="Teichmann S."/>
            <person name="Tobari Y.N."/>
            <person name="Tomimura Y."/>
            <person name="Tsolas J.M."/>
            <person name="Valente V.L."/>
            <person name="Venter E."/>
            <person name="Venter J.C."/>
            <person name="Vicario S."/>
            <person name="Vieira F.G."/>
            <person name="Vilella A.J."/>
            <person name="Villasante A."/>
            <person name="Walenz B."/>
            <person name="Wang J."/>
            <person name="Wasserman M."/>
            <person name="Watts T."/>
            <person name="Wilson D."/>
            <person name="Wilson R.K."/>
            <person name="Wing R.A."/>
            <person name="Wolfner M.F."/>
            <person name="Wong A."/>
            <person name="Wong G.K."/>
            <person name="Wu C.I."/>
            <person name="Wu G."/>
            <person name="Yamamoto D."/>
            <person name="Yang H.P."/>
            <person name="Yang S.P."/>
            <person name="Yorke J.A."/>
            <person name="Yoshida K."/>
            <person name="Zdobnov E."/>
            <person name="Zhang P."/>
            <person name="Zhang Y."/>
            <person name="Zimin A.V."/>
            <person name="Baldwin J."/>
            <person name="Abdouelleil A."/>
            <person name="Abdulkadir J."/>
            <person name="Abebe A."/>
            <person name="Abera B."/>
            <person name="Abreu J."/>
            <person name="Acer S.C."/>
            <person name="Aftuck L."/>
            <person name="Alexander A."/>
            <person name="An P."/>
            <person name="Anderson E."/>
            <person name="Anderson S."/>
            <person name="Arachi H."/>
            <person name="Azer M."/>
            <person name="Bachantsang P."/>
            <person name="Barry A."/>
            <person name="Bayul T."/>
            <person name="Berlin A."/>
            <person name="Bessette D."/>
            <person name="Bloom T."/>
            <person name="Blye J."/>
            <person name="Boguslavskiy L."/>
            <person name="Bonnet C."/>
            <person name="Boukhgalter B."/>
            <person name="Bourzgui I."/>
            <person name="Brown A."/>
            <person name="Cahill P."/>
            <person name="Channer S."/>
            <person name="Cheshatsang Y."/>
            <person name="Chuda L."/>
            <person name="Citroen M."/>
            <person name="Collymore A."/>
            <person name="Cooke P."/>
            <person name="Costello M."/>
            <person name="D'Aco K."/>
            <person name="Daza R."/>
            <person name="De Haan G."/>
            <person name="DeGray S."/>
            <person name="DeMaso C."/>
            <person name="Dhargay N."/>
            <person name="Dooley K."/>
            <person name="Dooley E."/>
            <person name="Doricent M."/>
            <person name="Dorje P."/>
            <person name="Dorjee K."/>
            <person name="Dupes A."/>
            <person name="Elong R."/>
            <person name="Falk J."/>
            <person name="Farina A."/>
            <person name="Faro S."/>
            <person name="Ferguson D."/>
            <person name="Fisher S."/>
            <person name="Foley C.D."/>
            <person name="Franke A."/>
            <person name="Friedrich D."/>
            <person name="Gadbois L."/>
            <person name="Gearin G."/>
            <person name="Gearin C.R."/>
            <person name="Giannoukos G."/>
            <person name="Goode T."/>
            <person name="Graham J."/>
            <person name="Grandbois E."/>
            <person name="Grewal S."/>
            <person name="Gyaltsen K."/>
            <person name="Hafez N."/>
            <person name="Hagos B."/>
            <person name="Hall J."/>
            <person name="Henson C."/>
            <person name="Hollinger A."/>
            <person name="Honan T."/>
            <person name="Huard M.D."/>
            <person name="Hughes L."/>
            <person name="Hurhula B."/>
            <person name="Husby M.E."/>
            <person name="Kamat A."/>
            <person name="Kanga B."/>
            <person name="Kashin S."/>
            <person name="Khazanovich D."/>
            <person name="Kisner P."/>
            <person name="Lance K."/>
            <person name="Lara M."/>
            <person name="Lee W."/>
            <person name="Lennon N."/>
            <person name="Letendre F."/>
            <person name="LeVine R."/>
            <person name="Lipovsky A."/>
            <person name="Liu X."/>
            <person name="Liu J."/>
            <person name="Liu S."/>
            <person name="Lokyitsang T."/>
            <person name="Lokyitsang Y."/>
            <person name="Lubonja R."/>
            <person name="Lui A."/>
            <person name="MacDonald P."/>
            <person name="Magnisalis V."/>
            <person name="Maru K."/>
            <person name="Matthews C."/>
            <person name="McCusker W."/>
            <person name="McDonough S."/>
            <person name="Mehta T."/>
            <person name="Meldrim J."/>
            <person name="Meneus L."/>
            <person name="Mihai O."/>
            <person name="Mihalev A."/>
            <person name="Mihova T."/>
            <person name="Mittelman R."/>
            <person name="Mlenga V."/>
            <person name="Montmayeur A."/>
            <person name="Mulrain L."/>
            <person name="Navidi A."/>
            <person name="Naylor J."/>
            <person name="Negash T."/>
            <person name="Nguyen T."/>
            <person name="Nguyen N."/>
            <person name="Nicol R."/>
            <person name="Norbu C."/>
            <person name="Norbu N."/>
            <person name="Novod N."/>
            <person name="O'Neill B."/>
            <person name="Osman S."/>
            <person name="Markiewicz E."/>
            <person name="Oyono O.L."/>
            <person name="Patti C."/>
            <person name="Phunkhang P."/>
            <person name="Pierre F."/>
            <person name="Priest M."/>
            <person name="Raghuraman S."/>
            <person name="Rege F."/>
            <person name="Reyes R."/>
            <person name="Rise C."/>
            <person name="Rogov P."/>
            <person name="Ross K."/>
            <person name="Ryan E."/>
            <person name="Settipalli S."/>
            <person name="Shea T."/>
            <person name="Sherpa N."/>
            <person name="Shi L."/>
            <person name="Shih D."/>
            <person name="Sparrow T."/>
            <person name="Spaulding J."/>
            <person name="Stalker J."/>
            <person name="Stange-Thomann N."/>
            <person name="Stavropoulos S."/>
            <person name="Stone C."/>
            <person name="Strader C."/>
            <person name="Tesfaye S."/>
            <person name="Thomson T."/>
            <person name="Thoulutsang Y."/>
            <person name="Thoulutsang D."/>
            <person name="Topham K."/>
            <person name="Topping I."/>
            <person name="Tsamla T."/>
            <person name="Vassiliev H."/>
            <person name="Vo A."/>
            <person name="Wangchuk T."/>
            <person name="Wangdi T."/>
            <person name="Weiand M."/>
            <person name="Wilkinson J."/>
            <person name="Wilson A."/>
            <person name="Yadav S."/>
            <person name="Young G."/>
            <person name="Yu Q."/>
            <person name="Zembek L."/>
            <person name="Zhong D."/>
            <person name="Zimmer A."/>
            <person name="Zwirko Z."/>
            <person name="Jaffe D.B."/>
            <person name="Alvarez P."/>
            <person name="Brockman W."/>
            <person name="Butler J."/>
            <person name="Chin C."/>
            <person name="Gnerre S."/>
            <person name="Grabherr M."/>
            <person name="Kleber M."/>
            <person name="Mauceli E."/>
            <person name="MacCallum I."/>
        </authorList>
    </citation>
    <scope>NUCLEOTIDE SEQUENCE [LARGE SCALE GENOMIC DNA]</scope>
    <source>
        <strain evidence="3">Tucson 15010-1051.87</strain>
    </source>
</reference>
<dbReference type="EMBL" id="CH940649">
    <property type="protein sequence ID" value="KRF81244.1"/>
    <property type="molecule type" value="Genomic_DNA"/>
</dbReference>
<evidence type="ECO:0000259" key="1">
    <source>
        <dbReference type="Pfam" id="PF03372"/>
    </source>
</evidence>
<feature type="domain" description="Endonuclease/exonuclease/phosphatase" evidence="1">
    <location>
        <begin position="8"/>
        <end position="119"/>
    </location>
</feature>
<dbReference type="InterPro" id="IPR005135">
    <property type="entry name" value="Endo/exonuclease/phosphatase"/>
</dbReference>
<dbReference type="PANTHER" id="PTHR33273">
    <property type="entry name" value="DOMAIN-CONTAINING PROTEIN, PUTATIVE-RELATED"/>
    <property type="match status" value="1"/>
</dbReference>
<organism evidence="2 3">
    <name type="scientific">Drosophila virilis</name>
    <name type="common">Fruit fly</name>
    <dbReference type="NCBI Taxonomy" id="7244"/>
    <lineage>
        <taxon>Eukaryota</taxon>
        <taxon>Metazoa</taxon>
        <taxon>Ecdysozoa</taxon>
        <taxon>Arthropoda</taxon>
        <taxon>Hexapoda</taxon>
        <taxon>Insecta</taxon>
        <taxon>Pterygota</taxon>
        <taxon>Neoptera</taxon>
        <taxon>Endopterygota</taxon>
        <taxon>Diptera</taxon>
        <taxon>Brachycera</taxon>
        <taxon>Muscomorpha</taxon>
        <taxon>Ephydroidea</taxon>
        <taxon>Drosophilidae</taxon>
        <taxon>Drosophila</taxon>
    </lineage>
</organism>
<sequence>MATQLRLGSWNARGILQNANELKLFLKKHDVDIMLISETHLHTNLYLTMEGYVCYRADHPTGRARGGAVVLAKQDLAHYHLHTVTSSDTQLAAIMVETPLGEILVAAAYLPPNIPWNRAEFDSLADSRGTALHEALTPCSAQVLATGRPTHFPYNRQSTPSCIDFFIFKGIPNSVLSVREEYDLSSDHLPLLTTINTAAQRIPKKRRLVLPGSNIQRFKAELNSLINLNTQILSVEDVDAAVQTLLDQVHAAAANAAPAHIYSAPTSQRPRTFSPILEGLLALKKRLRREYVRTQDPTIDRIYRRIANRVRKELIISKRNATDTMLEEATADESSKFALWKLSSRYKRQAAPKFPVRLPDDTWARSPMDRAEAFACNLEERFKPFETASHGRIQRVAQILEAPLQMCKVTTTNCRLSVLRWAKRTPTYGNVLMDGQSEKVAADDRPPASSATHKLVRAGCQRRIGAH</sequence>
<gene>
    <name evidence="2" type="primary">Dvir\GJ27107</name>
    <name evidence="2" type="ORF">Dvir_GJ27107</name>
</gene>
<dbReference type="InterPro" id="IPR036691">
    <property type="entry name" value="Endo/exonu/phosph_ase_sf"/>
</dbReference>
<dbReference type="SUPFAM" id="SSF56219">
    <property type="entry name" value="DNase I-like"/>
    <property type="match status" value="1"/>
</dbReference>
<dbReference type="GO" id="GO:0003824">
    <property type="term" value="F:catalytic activity"/>
    <property type="evidence" value="ECO:0007669"/>
    <property type="project" value="InterPro"/>
</dbReference>
<dbReference type="Gene3D" id="3.60.10.10">
    <property type="entry name" value="Endonuclease/exonuclease/phosphatase"/>
    <property type="match status" value="1"/>
</dbReference>
<keyword evidence="3" id="KW-1185">Reference proteome</keyword>
<protein>
    <recommendedName>
        <fullName evidence="1">Endonuclease/exonuclease/phosphatase domain-containing protein</fullName>
    </recommendedName>
</protein>